<dbReference type="CDD" id="cd07814">
    <property type="entry name" value="SRPBCC_CalC_Aha1-like"/>
    <property type="match status" value="1"/>
</dbReference>
<sequence length="148" mass="16625">MADILHRIGATAPLEKVYDALATCDGLAGWWTTGTTGESAVGGTIQFRFGDTGGFDMKVLDQRPNERVEWEVTDGDPAWIGTRITFDLRREGDDTLVLFKHEGWREPGEFMSHCTTKWATYMLSLKRLVETGTGTPYPRDVRISGDWH</sequence>
<feature type="domain" description="Activator of Hsp90 ATPase homologue 1/2-like C-terminal" evidence="2">
    <location>
        <begin position="12"/>
        <end position="130"/>
    </location>
</feature>
<dbReference type="RefSeq" id="WP_377257090.1">
    <property type="nucleotide sequence ID" value="NZ_JBHLUH010000061.1"/>
</dbReference>
<dbReference type="Gene3D" id="3.30.530.20">
    <property type="match status" value="1"/>
</dbReference>
<evidence type="ECO:0000256" key="1">
    <source>
        <dbReference type="ARBA" id="ARBA00006817"/>
    </source>
</evidence>
<gene>
    <name evidence="3" type="ORF">ACFFIA_29950</name>
</gene>
<dbReference type="InterPro" id="IPR023393">
    <property type="entry name" value="START-like_dom_sf"/>
</dbReference>
<organism evidence="3 4">
    <name type="scientific">Phytohabitans kaempferiae</name>
    <dbReference type="NCBI Taxonomy" id="1620943"/>
    <lineage>
        <taxon>Bacteria</taxon>
        <taxon>Bacillati</taxon>
        <taxon>Actinomycetota</taxon>
        <taxon>Actinomycetes</taxon>
        <taxon>Micromonosporales</taxon>
        <taxon>Micromonosporaceae</taxon>
    </lineage>
</organism>
<evidence type="ECO:0000313" key="4">
    <source>
        <dbReference type="Proteomes" id="UP001589867"/>
    </source>
</evidence>
<dbReference type="EMBL" id="JBHLUH010000061">
    <property type="protein sequence ID" value="MFC0531881.1"/>
    <property type="molecule type" value="Genomic_DNA"/>
</dbReference>
<comment type="caution">
    <text evidence="3">The sequence shown here is derived from an EMBL/GenBank/DDBJ whole genome shotgun (WGS) entry which is preliminary data.</text>
</comment>
<dbReference type="InterPro" id="IPR013538">
    <property type="entry name" value="ASHA1/2-like_C"/>
</dbReference>
<name>A0ABV6MAX8_9ACTN</name>
<dbReference type="Proteomes" id="UP001589867">
    <property type="component" value="Unassembled WGS sequence"/>
</dbReference>
<protein>
    <submittedName>
        <fullName evidence="3">SRPBCC domain-containing protein</fullName>
    </submittedName>
</protein>
<comment type="similarity">
    <text evidence="1">Belongs to the AHA1 family.</text>
</comment>
<reference evidence="3 4" key="1">
    <citation type="submission" date="2024-09" db="EMBL/GenBank/DDBJ databases">
        <authorList>
            <person name="Sun Q."/>
            <person name="Mori K."/>
        </authorList>
    </citation>
    <scope>NUCLEOTIDE SEQUENCE [LARGE SCALE GENOMIC DNA]</scope>
    <source>
        <strain evidence="3 4">TBRC 3947</strain>
    </source>
</reference>
<dbReference type="Pfam" id="PF08327">
    <property type="entry name" value="AHSA1"/>
    <property type="match status" value="1"/>
</dbReference>
<evidence type="ECO:0000259" key="2">
    <source>
        <dbReference type="Pfam" id="PF08327"/>
    </source>
</evidence>
<accession>A0ABV6MAX8</accession>
<dbReference type="SUPFAM" id="SSF55961">
    <property type="entry name" value="Bet v1-like"/>
    <property type="match status" value="1"/>
</dbReference>
<proteinExistence type="inferred from homology"/>
<keyword evidence="4" id="KW-1185">Reference proteome</keyword>
<evidence type="ECO:0000313" key="3">
    <source>
        <dbReference type="EMBL" id="MFC0531881.1"/>
    </source>
</evidence>